<reference evidence="2 3" key="1">
    <citation type="submission" date="2020-08" db="EMBL/GenBank/DDBJ databases">
        <title>Cohnella phylogeny.</title>
        <authorList>
            <person name="Dunlap C."/>
        </authorList>
    </citation>
    <scope>NUCLEOTIDE SEQUENCE [LARGE SCALE GENOMIC DNA]</scope>
    <source>
        <strain evidence="2 3">CBP 2801</strain>
    </source>
</reference>
<organism evidence="2 3">
    <name type="scientific">Cohnella zeiphila</name>
    <dbReference type="NCBI Taxonomy" id="2761120"/>
    <lineage>
        <taxon>Bacteria</taxon>
        <taxon>Bacillati</taxon>
        <taxon>Bacillota</taxon>
        <taxon>Bacilli</taxon>
        <taxon>Bacillales</taxon>
        <taxon>Paenibacillaceae</taxon>
        <taxon>Cohnella</taxon>
    </lineage>
</organism>
<comment type="caution">
    <text evidence="2">The sequence shown here is derived from an EMBL/GenBank/DDBJ whole genome shotgun (WGS) entry which is preliminary data.</text>
</comment>
<dbReference type="InterPro" id="IPR010690">
    <property type="entry name" value="YqfD"/>
</dbReference>
<sequence length="405" mass="45297">MKGSWIQYARGFVTVKLAAGQPGAFLNAALADKLELWDLYYDKDEKLVFRVTVPDYFRLRPLLRRAKGRTRVMERHGLPFQMARLSRRKTFAGGLIGFVAALYVLSTLIWNVKVEGISRMSADQVLAAAKAEGVYKFQWSFRLPDTSVIADRIAGRLPEAAWVGVERNGTSIDITVVEAKKPDVTAPESPRDLVATHDAVVTYIVAENGRPKVQTNQRVRKGDVLISGIVGEGDRTKAVVSKGEVRGLVWQEYDIVSPLVRKAQAYTGAANDRKYLIIGNRALQITGYKLKPFEKSDYRSDIKRLAWGKWTLPFGTWDEREQEVVYQEQTLTAEQAKEAGLAQARKQLLAKSGKGAVIRAEKILHEQTENGKVMIKVLFEVEQSIVSERPIVQTNQLPGQAIQGE</sequence>
<dbReference type="PIRSF" id="PIRSF029895">
    <property type="entry name" value="SpoIV"/>
    <property type="match status" value="1"/>
</dbReference>
<accession>A0A7X0SGS8</accession>
<keyword evidence="1" id="KW-1133">Transmembrane helix</keyword>
<proteinExistence type="predicted"/>
<dbReference type="RefSeq" id="WP_185127374.1">
    <property type="nucleotide sequence ID" value="NZ_JACJVO010000002.1"/>
</dbReference>
<gene>
    <name evidence="2" type="primary">yqfD</name>
    <name evidence="2" type="ORF">H7C18_02215</name>
</gene>
<dbReference type="NCBIfam" id="TIGR02876">
    <property type="entry name" value="spore_yqfD"/>
    <property type="match status" value="1"/>
</dbReference>
<dbReference type="EMBL" id="JACJVO010000002">
    <property type="protein sequence ID" value="MBB6729709.1"/>
    <property type="molecule type" value="Genomic_DNA"/>
</dbReference>
<evidence type="ECO:0000313" key="3">
    <source>
        <dbReference type="Proteomes" id="UP000564644"/>
    </source>
</evidence>
<dbReference type="Pfam" id="PF06898">
    <property type="entry name" value="YqfD"/>
    <property type="match status" value="1"/>
</dbReference>
<feature type="transmembrane region" description="Helical" evidence="1">
    <location>
        <begin position="91"/>
        <end position="110"/>
    </location>
</feature>
<keyword evidence="3" id="KW-1185">Reference proteome</keyword>
<keyword evidence="1" id="KW-0472">Membrane</keyword>
<keyword evidence="1" id="KW-0812">Transmembrane</keyword>
<name>A0A7X0SGS8_9BACL</name>
<evidence type="ECO:0000313" key="2">
    <source>
        <dbReference type="EMBL" id="MBB6729709.1"/>
    </source>
</evidence>
<dbReference type="AlphaFoldDB" id="A0A7X0SGS8"/>
<protein>
    <submittedName>
        <fullName evidence="2">Sporulation protein YqfD</fullName>
    </submittedName>
</protein>
<evidence type="ECO:0000256" key="1">
    <source>
        <dbReference type="SAM" id="Phobius"/>
    </source>
</evidence>
<dbReference type="Proteomes" id="UP000564644">
    <property type="component" value="Unassembled WGS sequence"/>
</dbReference>